<dbReference type="SUPFAM" id="SSF55136">
    <property type="entry name" value="Probable bacterial effector-binding domain"/>
    <property type="match status" value="1"/>
</dbReference>
<evidence type="ECO:0000313" key="3">
    <source>
        <dbReference type="Proteomes" id="UP000433493"/>
    </source>
</evidence>
<accession>A0A7J5BCF2</accession>
<organism evidence="2 3">
    <name type="scientific">Gulosibacter chungangensis</name>
    <dbReference type="NCBI Taxonomy" id="979746"/>
    <lineage>
        <taxon>Bacteria</taxon>
        <taxon>Bacillati</taxon>
        <taxon>Actinomycetota</taxon>
        <taxon>Actinomycetes</taxon>
        <taxon>Micrococcales</taxon>
        <taxon>Microbacteriaceae</taxon>
        <taxon>Gulosibacter</taxon>
    </lineage>
</organism>
<reference evidence="2 3" key="1">
    <citation type="submission" date="2019-09" db="EMBL/GenBank/DDBJ databases">
        <title>Phylogeny of genus Pseudoclavibacter and closely related genus.</title>
        <authorList>
            <person name="Li Y."/>
        </authorList>
    </citation>
    <scope>NUCLEOTIDE SEQUENCE [LARGE SCALE GENOMIC DNA]</scope>
    <source>
        <strain evidence="2 3">KCTC 13959</strain>
    </source>
</reference>
<dbReference type="RefSeq" id="WP_158052424.1">
    <property type="nucleotide sequence ID" value="NZ_WBKB01000005.1"/>
</dbReference>
<keyword evidence="3" id="KW-1185">Reference proteome</keyword>
<dbReference type="OrthoDB" id="795001at2"/>
<name>A0A7J5BCF2_9MICO</name>
<gene>
    <name evidence="2" type="ORF">F8O05_09130</name>
</gene>
<dbReference type="SMART" id="SM00871">
    <property type="entry name" value="AraC_E_bind"/>
    <property type="match status" value="1"/>
</dbReference>
<dbReference type="Gene3D" id="3.20.80.10">
    <property type="entry name" value="Regulatory factor, effector binding domain"/>
    <property type="match status" value="1"/>
</dbReference>
<dbReference type="Proteomes" id="UP000433493">
    <property type="component" value="Unassembled WGS sequence"/>
</dbReference>
<dbReference type="InterPro" id="IPR010499">
    <property type="entry name" value="AraC_E-bd"/>
</dbReference>
<protein>
    <submittedName>
        <fullName evidence="2">GyrI-like domain-containing protein</fullName>
    </submittedName>
</protein>
<dbReference type="InterPro" id="IPR011256">
    <property type="entry name" value="Reg_factor_effector_dom_sf"/>
</dbReference>
<evidence type="ECO:0000259" key="1">
    <source>
        <dbReference type="SMART" id="SM00871"/>
    </source>
</evidence>
<dbReference type="InterPro" id="IPR029442">
    <property type="entry name" value="GyrI-like"/>
</dbReference>
<dbReference type="EMBL" id="WBKB01000005">
    <property type="protein sequence ID" value="KAB1642621.1"/>
    <property type="molecule type" value="Genomic_DNA"/>
</dbReference>
<dbReference type="AlphaFoldDB" id="A0A7J5BCF2"/>
<comment type="caution">
    <text evidence="2">The sequence shown here is derived from an EMBL/GenBank/DDBJ whole genome shotgun (WGS) entry which is preliminary data.</text>
</comment>
<feature type="domain" description="AraC effector-binding" evidence="1">
    <location>
        <begin position="4"/>
        <end position="160"/>
    </location>
</feature>
<dbReference type="Pfam" id="PF06445">
    <property type="entry name" value="GyrI-like"/>
    <property type="match status" value="1"/>
</dbReference>
<proteinExistence type="predicted"/>
<sequence>MSLSAVEYLEFPGCPTAVIRRSGLPVSEMAPFMDSSFGALGDAIQSGVFAPIGPAFTRYDSAFGETVDLEVGFAVAEALTQDHVSNGVIIVASELPAGHLATTKYTGGYDGLGDAWGEFLEAVKTEGYEILMPYWEAYDTEPTPDMNPADLITGLATLVRKAG</sequence>
<evidence type="ECO:0000313" key="2">
    <source>
        <dbReference type="EMBL" id="KAB1642621.1"/>
    </source>
</evidence>